<dbReference type="PANTHER" id="PTHR31001:SF87">
    <property type="entry name" value="COL-21"/>
    <property type="match status" value="1"/>
</dbReference>
<comment type="caution">
    <text evidence="6">The sequence shown here is derived from an EMBL/GenBank/DDBJ whole genome shotgun (WGS) entry which is preliminary data.</text>
</comment>
<dbReference type="GO" id="GO:0003677">
    <property type="term" value="F:DNA binding"/>
    <property type="evidence" value="ECO:0007669"/>
    <property type="project" value="InterPro"/>
</dbReference>
<evidence type="ECO:0000313" key="6">
    <source>
        <dbReference type="EMBL" id="TQV97925.1"/>
    </source>
</evidence>
<protein>
    <submittedName>
        <fullName evidence="6">Fungal transcriptional regulatory protein</fullName>
    </submittedName>
</protein>
<feature type="region of interest" description="Disordered" evidence="4">
    <location>
        <begin position="62"/>
        <end position="102"/>
    </location>
</feature>
<accession>A0A545W4L0</accession>
<evidence type="ECO:0000256" key="3">
    <source>
        <dbReference type="ARBA" id="ARBA00023242"/>
    </source>
</evidence>
<evidence type="ECO:0000313" key="7">
    <source>
        <dbReference type="Proteomes" id="UP000315783"/>
    </source>
</evidence>
<dbReference type="EMBL" id="SPUK01000004">
    <property type="protein sequence ID" value="TQV97925.1"/>
    <property type="molecule type" value="Genomic_DNA"/>
</dbReference>
<keyword evidence="2" id="KW-0479">Metal-binding</keyword>
<dbReference type="OrthoDB" id="10263753at2759"/>
<gene>
    <name evidence="6" type="ORF">IF1G_03668</name>
</gene>
<feature type="compositionally biased region" description="Gly residues" evidence="4">
    <location>
        <begin position="655"/>
        <end position="666"/>
    </location>
</feature>
<dbReference type="Proteomes" id="UP000315783">
    <property type="component" value="Unassembled WGS sequence"/>
</dbReference>
<dbReference type="Pfam" id="PF04082">
    <property type="entry name" value="Fungal_trans"/>
    <property type="match status" value="1"/>
</dbReference>
<dbReference type="STRING" id="43265.A0A545W4L0"/>
<dbReference type="GO" id="GO:0000981">
    <property type="term" value="F:DNA-binding transcription factor activity, RNA polymerase II-specific"/>
    <property type="evidence" value="ECO:0007669"/>
    <property type="project" value="InterPro"/>
</dbReference>
<dbReference type="AlphaFoldDB" id="A0A545W4L0"/>
<dbReference type="GO" id="GO:0006351">
    <property type="term" value="P:DNA-templated transcription"/>
    <property type="evidence" value="ECO:0007669"/>
    <property type="project" value="InterPro"/>
</dbReference>
<evidence type="ECO:0000256" key="2">
    <source>
        <dbReference type="ARBA" id="ARBA00022723"/>
    </source>
</evidence>
<dbReference type="PANTHER" id="PTHR31001">
    <property type="entry name" value="UNCHARACTERIZED TRANSCRIPTIONAL REGULATORY PROTEIN"/>
    <property type="match status" value="1"/>
</dbReference>
<dbReference type="SMART" id="SM00066">
    <property type="entry name" value="GAL4"/>
    <property type="match status" value="1"/>
</dbReference>
<dbReference type="InterPro" id="IPR036864">
    <property type="entry name" value="Zn2-C6_fun-type_DNA-bd_sf"/>
</dbReference>
<dbReference type="GO" id="GO:0005634">
    <property type="term" value="C:nucleus"/>
    <property type="evidence" value="ECO:0007669"/>
    <property type="project" value="UniProtKB-SubCell"/>
</dbReference>
<dbReference type="Pfam" id="PF00172">
    <property type="entry name" value="Zn_clus"/>
    <property type="match status" value="1"/>
</dbReference>
<comment type="subcellular location">
    <subcellularLocation>
        <location evidence="1">Nucleus</location>
    </subcellularLocation>
</comment>
<feature type="region of interest" description="Disordered" evidence="4">
    <location>
        <begin position="130"/>
        <end position="157"/>
    </location>
</feature>
<proteinExistence type="predicted"/>
<keyword evidence="3" id="KW-0539">Nucleus</keyword>
<dbReference type="GO" id="GO:0008270">
    <property type="term" value="F:zinc ion binding"/>
    <property type="evidence" value="ECO:0007669"/>
    <property type="project" value="InterPro"/>
</dbReference>
<reference evidence="6 7" key="1">
    <citation type="journal article" date="2019" name="Appl. Microbiol. Biotechnol.">
        <title>Genome sequence of Isaria javanica and comparative genome analysis insights into family S53 peptidase evolution in fungal entomopathogens.</title>
        <authorList>
            <person name="Lin R."/>
            <person name="Zhang X."/>
            <person name="Xin B."/>
            <person name="Zou M."/>
            <person name="Gao Y."/>
            <person name="Qin F."/>
            <person name="Hu Q."/>
            <person name="Xie B."/>
            <person name="Cheng X."/>
        </authorList>
    </citation>
    <scope>NUCLEOTIDE SEQUENCE [LARGE SCALE GENOMIC DNA]</scope>
    <source>
        <strain evidence="6 7">IJ1G</strain>
    </source>
</reference>
<dbReference type="SMART" id="SM00906">
    <property type="entry name" value="Fungal_trans"/>
    <property type="match status" value="1"/>
</dbReference>
<dbReference type="CDD" id="cd12148">
    <property type="entry name" value="fungal_TF_MHR"/>
    <property type="match status" value="1"/>
</dbReference>
<evidence type="ECO:0000256" key="1">
    <source>
        <dbReference type="ARBA" id="ARBA00004123"/>
    </source>
</evidence>
<organism evidence="6 7">
    <name type="scientific">Cordyceps javanica</name>
    <dbReference type="NCBI Taxonomy" id="43265"/>
    <lineage>
        <taxon>Eukaryota</taxon>
        <taxon>Fungi</taxon>
        <taxon>Dikarya</taxon>
        <taxon>Ascomycota</taxon>
        <taxon>Pezizomycotina</taxon>
        <taxon>Sordariomycetes</taxon>
        <taxon>Hypocreomycetidae</taxon>
        <taxon>Hypocreales</taxon>
        <taxon>Cordycipitaceae</taxon>
        <taxon>Cordyceps</taxon>
    </lineage>
</organism>
<sequence>MADMIGIMVESRPPARKRRRVVISCFECHRRKQKCDRELPCGNCVARNREASCAYEAGAPTSKSLKETTAPASTTTDTTSSFASVPTGSPPRGYAGGGSSSDPTLSSMAAALGYSQTRPSTLSLLRTIETADRQPDNGGGGGKSRHRDGNQNELGPIREKYKGLVRQLPAKTYIDRLVGMYFEDLHHQYNFIDRDIFFEQLAAWNRLPFALLSTPEDLPPPMRFFPALLFQILATALLLLPPGTPDPVFDPLKYAGGMTFENLATDYSDSGAAIVNLFGKSALDEVTVQAQFIRALFQKYTAHVIECWHGIAAAIRDAQELGMHRDSLDPKPQDSSVESILKNQWRILHRRKMYMMLVTWDINMAVFLGRPGSVVWAHGLPSLPVDAPTPVDCSKTPIESRDEASDPPTLITRQLLLFKIGDTLRYVLDLEPDGSHPKDFSKVDHVQQLMDTLRDDVPAAFRLENPDRRWDDHPACARWIRPTRLYLQQLHYFAIMALHRPYIFHRRASRTAALRAAVNMLGVQRRTFDGLPLIQWRGFHLFFGSFDAVVVIASIFILFPHESPELRDRAARRFHWTIAKFEAIREHNAVARAAQGVLNAIRARFIKAVGGGGVGGGTPAPSPPYAEDSDDADQTAATTTPEGVENSARAAGLATGSGGGGSGSGSGSASINGLSLGITPSDDGASLPEPWGPGAWSLPEDSLSSLAPIYATSDLLFNDLVAKNGETELAGCAADQFGAPPMAGDGFGLSCQFDGDFAADNTFWQFMNQFNPEFTS</sequence>
<dbReference type="PROSITE" id="PS00463">
    <property type="entry name" value="ZN2_CY6_FUNGAL_1"/>
    <property type="match status" value="1"/>
</dbReference>
<dbReference type="InterPro" id="IPR001138">
    <property type="entry name" value="Zn2Cys6_DnaBD"/>
</dbReference>
<feature type="domain" description="Zn(2)-C6 fungal-type" evidence="5">
    <location>
        <begin position="24"/>
        <end position="55"/>
    </location>
</feature>
<feature type="compositionally biased region" description="Low complexity" evidence="4">
    <location>
        <begin position="667"/>
        <end position="677"/>
    </location>
</feature>
<dbReference type="PROSITE" id="PS50048">
    <property type="entry name" value="ZN2_CY6_FUNGAL_2"/>
    <property type="match status" value="1"/>
</dbReference>
<dbReference type="Gene3D" id="4.10.240.10">
    <property type="entry name" value="Zn(2)-C6 fungal-type DNA-binding domain"/>
    <property type="match status" value="1"/>
</dbReference>
<dbReference type="InterPro" id="IPR007219">
    <property type="entry name" value="XnlR_reg_dom"/>
</dbReference>
<dbReference type="CDD" id="cd00067">
    <property type="entry name" value="GAL4"/>
    <property type="match status" value="1"/>
</dbReference>
<feature type="compositionally biased region" description="Low complexity" evidence="4">
    <location>
        <begin position="68"/>
        <end position="84"/>
    </location>
</feature>
<evidence type="ECO:0000256" key="4">
    <source>
        <dbReference type="SAM" id="MobiDB-lite"/>
    </source>
</evidence>
<name>A0A545W4L0_9HYPO</name>
<evidence type="ECO:0000259" key="5">
    <source>
        <dbReference type="PROSITE" id="PS50048"/>
    </source>
</evidence>
<dbReference type="InterPro" id="IPR050613">
    <property type="entry name" value="Sec_Metabolite_Reg"/>
</dbReference>
<dbReference type="SUPFAM" id="SSF57701">
    <property type="entry name" value="Zn2/Cys6 DNA-binding domain"/>
    <property type="match status" value="1"/>
</dbReference>
<feature type="region of interest" description="Disordered" evidence="4">
    <location>
        <begin position="612"/>
        <end position="689"/>
    </location>
</feature>
<keyword evidence="7" id="KW-1185">Reference proteome</keyword>